<gene>
    <name evidence="2" type="ORF">LMG23992_03463</name>
</gene>
<evidence type="ECO:0000313" key="3">
    <source>
        <dbReference type="Proteomes" id="UP000727654"/>
    </source>
</evidence>
<dbReference type="Gene3D" id="3.40.630.30">
    <property type="match status" value="1"/>
</dbReference>
<proteinExistence type="predicted"/>
<dbReference type="Pfam" id="PF13480">
    <property type="entry name" value="Acetyltransf_6"/>
    <property type="match status" value="1"/>
</dbReference>
<dbReference type="InterPro" id="IPR016181">
    <property type="entry name" value="Acyl_CoA_acyltransferase"/>
</dbReference>
<dbReference type="PANTHER" id="PTHR36174">
    <property type="entry name" value="LIPID II:GLYCINE GLYCYLTRANSFERASE"/>
    <property type="match status" value="1"/>
</dbReference>
<evidence type="ECO:0000259" key="1">
    <source>
        <dbReference type="Pfam" id="PF13480"/>
    </source>
</evidence>
<reference evidence="2 3" key="1">
    <citation type="submission" date="2021-08" db="EMBL/GenBank/DDBJ databases">
        <authorList>
            <person name="Peeters C."/>
        </authorList>
    </citation>
    <scope>NUCLEOTIDE SEQUENCE [LARGE SCALE GENOMIC DNA]</scope>
    <source>
        <strain evidence="2 3">LMG 23992</strain>
    </source>
</reference>
<accession>A0ABN7YZ18</accession>
<comment type="caution">
    <text evidence="2">The sequence shown here is derived from an EMBL/GenBank/DDBJ whole genome shotgun (WGS) entry which is preliminary data.</text>
</comment>
<sequence>MRAAEIGDNGRACAIYATTGSHELLVPFIRRALPSGEWDAVSPYGYGGPLVSELTPAGFQEAAMHAAVEALRDAGCIAWFIRLHPMLNADWRCSVGNIVEHGPIVSIDLTKTEAQHWSETVHGHRSDISKARRAGVEVRIDSDLAALARFVELYWQSMDRLRASDYYYFDKRYFETLRREASGSLRLFIAEERGCMIGGALVSLAKSSGILQGHLCAVDSRHLHYQPLKMLIHAQREWGRAHGYKRLNLGGGRGRGGQSEDSLYKFKRGFSPDTHMFRTQRLIVNPQRYVTLCGGNAGVLLERDGFFPAYRR</sequence>
<dbReference type="EMBL" id="CAJZAI010000008">
    <property type="protein sequence ID" value="CAG9177292.1"/>
    <property type="molecule type" value="Genomic_DNA"/>
</dbReference>
<evidence type="ECO:0000313" key="2">
    <source>
        <dbReference type="EMBL" id="CAG9177292.1"/>
    </source>
</evidence>
<dbReference type="PANTHER" id="PTHR36174:SF1">
    <property type="entry name" value="LIPID II:GLYCINE GLYCYLTRANSFERASE"/>
    <property type="match status" value="1"/>
</dbReference>
<dbReference type="SUPFAM" id="SSF55729">
    <property type="entry name" value="Acyl-CoA N-acyltransferases (Nat)"/>
    <property type="match status" value="1"/>
</dbReference>
<keyword evidence="3" id="KW-1185">Reference proteome</keyword>
<organism evidence="2 3">
    <name type="scientific">Cupriavidus laharis</name>
    <dbReference type="NCBI Taxonomy" id="151654"/>
    <lineage>
        <taxon>Bacteria</taxon>
        <taxon>Pseudomonadati</taxon>
        <taxon>Pseudomonadota</taxon>
        <taxon>Betaproteobacteria</taxon>
        <taxon>Burkholderiales</taxon>
        <taxon>Burkholderiaceae</taxon>
        <taxon>Cupriavidus</taxon>
    </lineage>
</organism>
<dbReference type="InterPro" id="IPR050644">
    <property type="entry name" value="PG_Glycine_Bridge_Synth"/>
</dbReference>
<name>A0ABN7YZ18_9BURK</name>
<feature type="domain" description="BioF2-like acetyltransferase" evidence="1">
    <location>
        <begin position="125"/>
        <end position="252"/>
    </location>
</feature>
<dbReference type="InterPro" id="IPR038740">
    <property type="entry name" value="BioF2-like_GNAT_dom"/>
</dbReference>
<protein>
    <recommendedName>
        <fullName evidence="1">BioF2-like acetyltransferase domain-containing protein</fullName>
    </recommendedName>
</protein>
<dbReference type="Proteomes" id="UP000727654">
    <property type="component" value="Unassembled WGS sequence"/>
</dbReference>